<sequence>MESAHLVKVFAILEATAGRPEGVSLNELAALVGLPKSTAHRLLKTLCTLGYTANCGSGTYRQTGMVKRLALAANDPYWVSVADPVMRKLNKETGETINLGILRFEKIFYLHVIETTKTLRRAVSPQMSDPCFSTSLGRAIVSFLPEARQEFLLRHATIERRTPKTVIDEAEIRKILKQVKKDGFAIEEDETDIGVTCIGVPVFDSEGIAAAISLSVPTVRIQDDNIQAKWVPQLLAGAQSISKSLQTQQKEAD</sequence>
<organism evidence="6 7">
    <name type="scientific">Allorhodopirellula solitaria</name>
    <dbReference type="NCBI Taxonomy" id="2527987"/>
    <lineage>
        <taxon>Bacteria</taxon>
        <taxon>Pseudomonadati</taxon>
        <taxon>Planctomycetota</taxon>
        <taxon>Planctomycetia</taxon>
        <taxon>Pirellulales</taxon>
        <taxon>Pirellulaceae</taxon>
        <taxon>Allorhodopirellula</taxon>
    </lineage>
</organism>
<dbReference type="InterPro" id="IPR029016">
    <property type="entry name" value="GAF-like_dom_sf"/>
</dbReference>
<dbReference type="PANTHER" id="PTHR30136">
    <property type="entry name" value="HELIX-TURN-HELIX TRANSCRIPTIONAL REGULATOR, ICLR FAMILY"/>
    <property type="match status" value="1"/>
</dbReference>
<dbReference type="InterPro" id="IPR005471">
    <property type="entry name" value="Tscrpt_reg_IclR_N"/>
</dbReference>
<reference evidence="6 7" key="1">
    <citation type="submission" date="2019-02" db="EMBL/GenBank/DDBJ databases">
        <title>Deep-cultivation of Planctomycetes and their phenomic and genomic characterization uncovers novel biology.</title>
        <authorList>
            <person name="Wiegand S."/>
            <person name="Jogler M."/>
            <person name="Boedeker C."/>
            <person name="Pinto D."/>
            <person name="Vollmers J."/>
            <person name="Rivas-Marin E."/>
            <person name="Kohn T."/>
            <person name="Peeters S.H."/>
            <person name="Heuer A."/>
            <person name="Rast P."/>
            <person name="Oberbeckmann S."/>
            <person name="Bunk B."/>
            <person name="Jeske O."/>
            <person name="Meyerdierks A."/>
            <person name="Storesund J.E."/>
            <person name="Kallscheuer N."/>
            <person name="Luecker S."/>
            <person name="Lage O.M."/>
            <person name="Pohl T."/>
            <person name="Merkel B.J."/>
            <person name="Hornburger P."/>
            <person name="Mueller R.-W."/>
            <person name="Bruemmer F."/>
            <person name="Labrenz M."/>
            <person name="Spormann A.M."/>
            <person name="Op Den Camp H."/>
            <person name="Overmann J."/>
            <person name="Amann R."/>
            <person name="Jetten M.S.M."/>
            <person name="Mascher T."/>
            <person name="Medema M.H."/>
            <person name="Devos D.P."/>
            <person name="Kaster A.-K."/>
            <person name="Ovreas L."/>
            <person name="Rohde M."/>
            <person name="Galperin M.Y."/>
            <person name="Jogler C."/>
        </authorList>
    </citation>
    <scope>NUCLEOTIDE SEQUENCE [LARGE SCALE GENOMIC DNA]</scope>
    <source>
        <strain evidence="6 7">CA85</strain>
    </source>
</reference>
<evidence type="ECO:0000256" key="1">
    <source>
        <dbReference type="ARBA" id="ARBA00023015"/>
    </source>
</evidence>
<gene>
    <name evidence="6" type="primary">kdgR</name>
    <name evidence="6" type="ORF">CA85_32390</name>
</gene>
<dbReference type="SUPFAM" id="SSF55781">
    <property type="entry name" value="GAF domain-like"/>
    <property type="match status" value="1"/>
</dbReference>
<dbReference type="EMBL" id="SJPK01000007">
    <property type="protein sequence ID" value="TWT65327.1"/>
    <property type="molecule type" value="Genomic_DNA"/>
</dbReference>
<keyword evidence="2" id="KW-0238">DNA-binding</keyword>
<dbReference type="Gene3D" id="1.10.10.10">
    <property type="entry name" value="Winged helix-like DNA-binding domain superfamily/Winged helix DNA-binding domain"/>
    <property type="match status" value="1"/>
</dbReference>
<dbReference type="GO" id="GO:0003700">
    <property type="term" value="F:DNA-binding transcription factor activity"/>
    <property type="evidence" value="ECO:0007669"/>
    <property type="project" value="TreeGrafter"/>
</dbReference>
<keyword evidence="7" id="KW-1185">Reference proteome</keyword>
<evidence type="ECO:0000259" key="5">
    <source>
        <dbReference type="PROSITE" id="PS51078"/>
    </source>
</evidence>
<dbReference type="PROSITE" id="PS51078">
    <property type="entry name" value="ICLR_ED"/>
    <property type="match status" value="1"/>
</dbReference>
<dbReference type="Gene3D" id="3.30.450.40">
    <property type="match status" value="1"/>
</dbReference>
<dbReference type="InterPro" id="IPR036390">
    <property type="entry name" value="WH_DNA-bd_sf"/>
</dbReference>
<dbReference type="InterPro" id="IPR014757">
    <property type="entry name" value="Tscrpt_reg_IclR_C"/>
</dbReference>
<dbReference type="Pfam" id="PF01614">
    <property type="entry name" value="IclR_C"/>
    <property type="match status" value="1"/>
</dbReference>
<protein>
    <submittedName>
        <fullName evidence="6">Transcriptional regulator KdgR</fullName>
    </submittedName>
</protein>
<accession>A0A5C5XQ66</accession>
<keyword evidence="3" id="KW-0804">Transcription</keyword>
<dbReference type="RefSeq" id="WP_186774964.1">
    <property type="nucleotide sequence ID" value="NZ_SJPK01000007.1"/>
</dbReference>
<dbReference type="PROSITE" id="PS51077">
    <property type="entry name" value="HTH_ICLR"/>
    <property type="match status" value="1"/>
</dbReference>
<dbReference type="InterPro" id="IPR050707">
    <property type="entry name" value="HTH_MetabolicPath_Reg"/>
</dbReference>
<dbReference type="SMART" id="SM00346">
    <property type="entry name" value="HTH_ICLR"/>
    <property type="match status" value="1"/>
</dbReference>
<name>A0A5C5XQ66_9BACT</name>
<evidence type="ECO:0000259" key="4">
    <source>
        <dbReference type="PROSITE" id="PS51077"/>
    </source>
</evidence>
<evidence type="ECO:0000313" key="7">
    <source>
        <dbReference type="Proteomes" id="UP000318053"/>
    </source>
</evidence>
<dbReference type="GO" id="GO:0045892">
    <property type="term" value="P:negative regulation of DNA-templated transcription"/>
    <property type="evidence" value="ECO:0007669"/>
    <property type="project" value="TreeGrafter"/>
</dbReference>
<dbReference type="AlphaFoldDB" id="A0A5C5XQ66"/>
<evidence type="ECO:0000256" key="2">
    <source>
        <dbReference type="ARBA" id="ARBA00023125"/>
    </source>
</evidence>
<evidence type="ECO:0000313" key="6">
    <source>
        <dbReference type="EMBL" id="TWT65327.1"/>
    </source>
</evidence>
<comment type="caution">
    <text evidence="6">The sequence shown here is derived from an EMBL/GenBank/DDBJ whole genome shotgun (WGS) entry which is preliminary data.</text>
</comment>
<evidence type="ECO:0000256" key="3">
    <source>
        <dbReference type="ARBA" id="ARBA00023163"/>
    </source>
</evidence>
<keyword evidence="1" id="KW-0805">Transcription regulation</keyword>
<feature type="domain" description="HTH iclR-type" evidence="4">
    <location>
        <begin position="3"/>
        <end position="65"/>
    </location>
</feature>
<dbReference type="SUPFAM" id="SSF46785">
    <property type="entry name" value="Winged helix' DNA-binding domain"/>
    <property type="match status" value="1"/>
</dbReference>
<dbReference type="Pfam" id="PF09339">
    <property type="entry name" value="HTH_IclR"/>
    <property type="match status" value="1"/>
</dbReference>
<dbReference type="Proteomes" id="UP000318053">
    <property type="component" value="Unassembled WGS sequence"/>
</dbReference>
<dbReference type="InterPro" id="IPR036388">
    <property type="entry name" value="WH-like_DNA-bd_sf"/>
</dbReference>
<dbReference type="GO" id="GO:0003677">
    <property type="term" value="F:DNA binding"/>
    <property type="evidence" value="ECO:0007669"/>
    <property type="project" value="UniProtKB-KW"/>
</dbReference>
<dbReference type="PANTHER" id="PTHR30136:SF24">
    <property type="entry name" value="HTH-TYPE TRANSCRIPTIONAL REPRESSOR ALLR"/>
    <property type="match status" value="1"/>
</dbReference>
<proteinExistence type="predicted"/>
<feature type="domain" description="IclR-ED" evidence="5">
    <location>
        <begin position="65"/>
        <end position="247"/>
    </location>
</feature>